<keyword evidence="9" id="KW-0175">Coiled coil</keyword>
<dbReference type="FunFam" id="3.40.50.10810:FF:000008">
    <property type="entry name" value="Chromatin structure-remodeling complex subunit snf21"/>
    <property type="match status" value="1"/>
</dbReference>
<dbReference type="Proteomes" id="UP000038045">
    <property type="component" value="Unplaced"/>
</dbReference>
<evidence type="ECO:0000259" key="14">
    <source>
        <dbReference type="PROSITE" id="PS51204"/>
    </source>
</evidence>
<dbReference type="InterPro" id="IPR038718">
    <property type="entry name" value="SNF2-like_sf"/>
</dbReference>
<feature type="compositionally biased region" description="Basic residues" evidence="10">
    <location>
        <begin position="1224"/>
        <end position="1241"/>
    </location>
</feature>
<dbReference type="InterPro" id="IPR006576">
    <property type="entry name" value="BRK_domain"/>
</dbReference>
<dbReference type="Pfam" id="PF07533">
    <property type="entry name" value="BRK"/>
    <property type="match status" value="1"/>
</dbReference>
<keyword evidence="5" id="KW-0010">Activator</keyword>
<feature type="region of interest" description="Disordered" evidence="10">
    <location>
        <begin position="1209"/>
        <end position="1266"/>
    </location>
</feature>
<dbReference type="InterPro" id="IPR014001">
    <property type="entry name" value="Helicase_ATP-bd"/>
</dbReference>
<evidence type="ECO:0000256" key="4">
    <source>
        <dbReference type="ARBA" id="ARBA00023117"/>
    </source>
</evidence>
<dbReference type="InterPro" id="IPR014012">
    <property type="entry name" value="HSA_dom"/>
</dbReference>
<dbReference type="PANTHER" id="PTHR10799">
    <property type="entry name" value="SNF2/RAD54 HELICASE FAMILY"/>
    <property type="match status" value="1"/>
</dbReference>
<dbReference type="GO" id="GO:0042393">
    <property type="term" value="F:histone binding"/>
    <property type="evidence" value="ECO:0007669"/>
    <property type="project" value="InterPro"/>
</dbReference>
<evidence type="ECO:0000256" key="8">
    <source>
        <dbReference type="PROSITE-ProRule" id="PRU00035"/>
    </source>
</evidence>
<evidence type="ECO:0000259" key="11">
    <source>
        <dbReference type="PROSITE" id="PS50014"/>
    </source>
</evidence>
<dbReference type="CDD" id="cd17996">
    <property type="entry name" value="DEXHc_SMARCA2_SMARCA4"/>
    <property type="match status" value="1"/>
</dbReference>
<feature type="compositionally biased region" description="Low complexity" evidence="10">
    <location>
        <begin position="1"/>
        <end position="11"/>
    </location>
</feature>
<dbReference type="SUPFAM" id="SSF52540">
    <property type="entry name" value="P-loop containing nucleoside triphosphate hydrolases"/>
    <property type="match status" value="2"/>
</dbReference>
<dbReference type="Pfam" id="PF07529">
    <property type="entry name" value="HSA"/>
    <property type="match status" value="1"/>
</dbReference>
<dbReference type="Pfam" id="PF00439">
    <property type="entry name" value="Bromodomain"/>
    <property type="match status" value="1"/>
</dbReference>
<evidence type="ECO:0000256" key="7">
    <source>
        <dbReference type="ARBA" id="ARBA00023242"/>
    </source>
</evidence>
<keyword evidence="4 8" id="KW-0103">Bromodomain</keyword>
<dbReference type="InterPro" id="IPR001487">
    <property type="entry name" value="Bromodomain"/>
</dbReference>
<dbReference type="Gene3D" id="1.20.5.170">
    <property type="match status" value="1"/>
</dbReference>
<dbReference type="Pfam" id="PF08880">
    <property type="entry name" value="QLQ"/>
    <property type="match status" value="1"/>
</dbReference>
<feature type="compositionally biased region" description="Polar residues" evidence="10">
    <location>
        <begin position="1371"/>
        <end position="1382"/>
    </location>
</feature>
<dbReference type="InterPro" id="IPR036427">
    <property type="entry name" value="Bromodomain-like_sf"/>
</dbReference>
<evidence type="ECO:0000256" key="5">
    <source>
        <dbReference type="ARBA" id="ARBA00023159"/>
    </source>
</evidence>
<feature type="domain" description="Bromo" evidence="11">
    <location>
        <begin position="1284"/>
        <end position="1354"/>
    </location>
</feature>
<dbReference type="InterPro" id="IPR000330">
    <property type="entry name" value="SNF2_N"/>
</dbReference>
<dbReference type="SMART" id="SM00487">
    <property type="entry name" value="DEXDc"/>
    <property type="match status" value="1"/>
</dbReference>
<sequence>MQHQMHLQHPMHQPPQMHPGGMPPPGSHMQMHPPNMHPSHQMQQPPQMMPPHPQQMMHPGAQQQMMHQQHIQGMSYNNQQQPPPPMQIQRVGNPVPINQIPNKDGTLQYIDNTMAGMEESNLQQDPRYFQMGQLRQRISGTATAPPKPIMDANKKIEAKKMTPSQIEILRNQISVYRRLARNLPIPEYMKDLVNRHLDILPRPFQLGTDDQNTKLPYDLAKIYPLTNQKRDRGSLCPLPKGIDPNLILREKQNRIQNRIGYRIKELTQLSVALPPHLRIKAEIELRALRLTSLQQSVRHDVMIQLKRDTFLEHSINPNLYRRNKYICLREARQTEKLEKQMKLEREKKRRQKHNDLLSAICTASKEFKEFHKNHQAKAQKLRKAISTYHTNNEKLKKKDEIKNEKERLMKLMQEDEEGYRQMLDEKKDKRLVILLQQTDEYMDSLTNLVRQHQRAEKQKKKDERKKQRAFEMAKLPPDAKCKVRHQTTGEIIEGDKAPTIAELDAWMHAHPGFEVLSKNGIDVESDSSDDDNDEEVSTSPNDKEDDLAGLDEEERNKKILEKARNEEDEYDAKSKSKMDSYYRIAHKIKEKVVKQHSSLGNEKLQLKPYQLKGLEWMVSLYNNNLNGILADEMGLGKTIQTISLITYLIEIKKVAGPYLVIVPLSTISNWTLEFDKWAPHVNRIVYKGTKDVRKQLESCVRKGGFNVLLTTFDYVLKEKSLLGKISWKYMIIDEGHRMKNSNCKLTLTLNAHFRAQHRLLLTGTPLQNKLPELWALLNFLLPSIFSSCSTFDSWFNAPFAHTGEKLELNQEETMLIIRRLHKVLRPFLLRRLKKEVESQLPDKVEYVIRCDMSALQKILYEHMKDGLLLDSRGGQNKALMNTIIHLRKLCNHPFLFENVEDECKSFWGRECTGKDLFRVSGKFEFMDRVLPKFKATGHRVLIFCQMTSAMTLMEDYFTYREWKYLRLDGSTKPDERGELLKVFNAPNSDYFLFILSTRAGGLGLNLQTADTVIIFDSDWNPHQDLQAQDRAHRIGQKNEVRVLRLITANSVEEKILAAARYKLNVDEKVIQAGKFNQRSTGAERREMLEALIKADNDEAEEETVPDDETINQMIARNEDEFEIFQKMDIERRRAEAETDERKPRLIEDNEVPKAIYEAAERSARDKEQAALMASNDNSMMEAFETPGRRNRKNVNYSSDLMSDRDFFKAYDDDDEDQEDEPTKSRGRKERKNGSGSRRKRVHLDEDDEDTEDSRSARKKRRASPESQKLFMEAVDGLCQIQKQDGTILADPFIHLPSRKELPHYYETIKNPMDINKIRKRIREGKYNHFEDLNSDMALVWQNAQEYNLENSQIYNDSVLLREYWLRITGQQTSEEDSNISQENSEDSAKKVPVE</sequence>
<evidence type="ECO:0000313" key="17">
    <source>
        <dbReference type="WBParaSite" id="PTRK_0000605400.1"/>
    </source>
</evidence>
<feature type="domain" description="QLQ" evidence="15">
    <location>
        <begin position="160"/>
        <end position="195"/>
    </location>
</feature>
<feature type="region of interest" description="Disordered" evidence="10">
    <location>
        <begin position="453"/>
        <end position="474"/>
    </location>
</feature>
<feature type="compositionally biased region" description="Pro residues" evidence="10">
    <location>
        <begin position="12"/>
        <end position="26"/>
    </location>
</feature>
<comment type="subcellular location">
    <subcellularLocation>
        <location evidence="1">Nucleus</location>
    </subcellularLocation>
</comment>
<dbReference type="Pfam" id="PF00176">
    <property type="entry name" value="SNF2-rel_dom"/>
    <property type="match status" value="1"/>
</dbReference>
<dbReference type="InterPro" id="IPR027417">
    <property type="entry name" value="P-loop_NTPase"/>
</dbReference>
<feature type="region of interest" description="Disordered" evidence="10">
    <location>
        <begin position="521"/>
        <end position="572"/>
    </location>
</feature>
<evidence type="ECO:0000313" key="16">
    <source>
        <dbReference type="Proteomes" id="UP000038045"/>
    </source>
</evidence>
<dbReference type="Gene3D" id="3.40.50.300">
    <property type="entry name" value="P-loop containing nucleotide triphosphate hydrolases"/>
    <property type="match status" value="1"/>
</dbReference>
<keyword evidence="6" id="KW-0804">Transcription</keyword>
<reference evidence="17" key="1">
    <citation type="submission" date="2017-02" db="UniProtKB">
        <authorList>
            <consortium name="WormBaseParasite"/>
        </authorList>
    </citation>
    <scope>IDENTIFICATION</scope>
</reference>
<dbReference type="SMART" id="SM00297">
    <property type="entry name" value="BROMO"/>
    <property type="match status" value="1"/>
</dbReference>
<dbReference type="SMART" id="SM00573">
    <property type="entry name" value="HSA"/>
    <property type="match status" value="1"/>
</dbReference>
<keyword evidence="7" id="KW-0539">Nucleus</keyword>
<accession>A0A0N4ZEF5</accession>
<dbReference type="InterPro" id="IPR029295">
    <property type="entry name" value="SnAC"/>
</dbReference>
<organism evidence="16 17">
    <name type="scientific">Parastrongyloides trichosuri</name>
    <name type="common">Possum-specific nematode worm</name>
    <dbReference type="NCBI Taxonomy" id="131310"/>
    <lineage>
        <taxon>Eukaryota</taxon>
        <taxon>Metazoa</taxon>
        <taxon>Ecdysozoa</taxon>
        <taxon>Nematoda</taxon>
        <taxon>Chromadorea</taxon>
        <taxon>Rhabditida</taxon>
        <taxon>Tylenchina</taxon>
        <taxon>Panagrolaimomorpha</taxon>
        <taxon>Strongyloidoidea</taxon>
        <taxon>Strongyloididae</taxon>
        <taxon>Parastrongyloides</taxon>
    </lineage>
</organism>
<feature type="coiled-coil region" evidence="9">
    <location>
        <begin position="378"/>
        <end position="418"/>
    </location>
</feature>
<dbReference type="FunFam" id="3.40.50.300:FF:003020">
    <property type="entry name" value="SNF2-related domain-containing protein"/>
    <property type="match status" value="1"/>
</dbReference>
<dbReference type="SUPFAM" id="SSF160481">
    <property type="entry name" value="BRK domain-like"/>
    <property type="match status" value="1"/>
</dbReference>
<proteinExistence type="predicted"/>
<feature type="region of interest" description="Disordered" evidence="10">
    <location>
        <begin position="1371"/>
        <end position="1394"/>
    </location>
</feature>
<dbReference type="STRING" id="131310.A0A0N4ZEF5"/>
<dbReference type="PROSITE" id="PS51666">
    <property type="entry name" value="QLQ"/>
    <property type="match status" value="1"/>
</dbReference>
<dbReference type="PROSITE" id="PS51194">
    <property type="entry name" value="HELICASE_CTER"/>
    <property type="match status" value="1"/>
</dbReference>
<keyword evidence="2" id="KW-0378">Hydrolase</keyword>
<dbReference type="SMART" id="SM00951">
    <property type="entry name" value="QLQ"/>
    <property type="match status" value="1"/>
</dbReference>
<evidence type="ECO:0000256" key="6">
    <source>
        <dbReference type="ARBA" id="ARBA00023163"/>
    </source>
</evidence>
<dbReference type="InterPro" id="IPR001650">
    <property type="entry name" value="Helicase_C-like"/>
</dbReference>
<evidence type="ECO:0000259" key="15">
    <source>
        <dbReference type="PROSITE" id="PS51666"/>
    </source>
</evidence>
<feature type="region of interest" description="Disordered" evidence="10">
    <location>
        <begin position="1"/>
        <end position="58"/>
    </location>
</feature>
<dbReference type="SMART" id="SM01314">
    <property type="entry name" value="SnAC"/>
    <property type="match status" value="1"/>
</dbReference>
<feature type="domain" description="Helicase C-terminal" evidence="13">
    <location>
        <begin position="925"/>
        <end position="1076"/>
    </location>
</feature>
<protein>
    <submittedName>
        <fullName evidence="17">SNF2-family ATP dependent chromatin remodeling factor snf21</fullName>
    </submittedName>
</protein>
<dbReference type="GO" id="GO:0006355">
    <property type="term" value="P:regulation of DNA-templated transcription"/>
    <property type="evidence" value="ECO:0007669"/>
    <property type="project" value="InterPro"/>
</dbReference>
<evidence type="ECO:0000259" key="13">
    <source>
        <dbReference type="PROSITE" id="PS51194"/>
    </source>
</evidence>
<keyword evidence="16" id="KW-1185">Reference proteome</keyword>
<dbReference type="PROSITE" id="PS50014">
    <property type="entry name" value="BROMODOMAIN_2"/>
    <property type="match status" value="1"/>
</dbReference>
<dbReference type="PROSITE" id="PS51204">
    <property type="entry name" value="HSA"/>
    <property type="match status" value="1"/>
</dbReference>
<dbReference type="WBParaSite" id="PTRK_0000605400.1">
    <property type="protein sequence ID" value="PTRK_0000605400.1"/>
    <property type="gene ID" value="PTRK_0000605400"/>
</dbReference>
<dbReference type="Gene3D" id="1.20.920.10">
    <property type="entry name" value="Bromodomain-like"/>
    <property type="match status" value="1"/>
</dbReference>
<feature type="domain" description="HSA" evidence="14">
    <location>
        <begin position="341"/>
        <end position="413"/>
    </location>
</feature>
<dbReference type="GO" id="GO:0005524">
    <property type="term" value="F:ATP binding"/>
    <property type="evidence" value="ECO:0007669"/>
    <property type="project" value="InterPro"/>
</dbReference>
<dbReference type="SMART" id="SM00490">
    <property type="entry name" value="HELICc"/>
    <property type="match status" value="1"/>
</dbReference>
<dbReference type="Gene3D" id="3.40.5.120">
    <property type="match status" value="1"/>
</dbReference>
<dbReference type="GO" id="GO:0016787">
    <property type="term" value="F:hydrolase activity"/>
    <property type="evidence" value="ECO:0007669"/>
    <property type="project" value="UniProtKB-KW"/>
</dbReference>
<dbReference type="SMART" id="SM00592">
    <property type="entry name" value="BRK"/>
    <property type="match status" value="1"/>
</dbReference>
<feature type="region of interest" description="Disordered" evidence="10">
    <location>
        <begin position="1160"/>
        <end position="1197"/>
    </location>
</feature>
<name>A0A0N4ZEF5_PARTI</name>
<evidence type="ECO:0000256" key="9">
    <source>
        <dbReference type="SAM" id="Coils"/>
    </source>
</evidence>
<evidence type="ECO:0000256" key="3">
    <source>
        <dbReference type="ARBA" id="ARBA00023015"/>
    </source>
</evidence>
<feature type="compositionally biased region" description="Low complexity" evidence="10">
    <location>
        <begin position="27"/>
        <end position="46"/>
    </location>
</feature>
<evidence type="ECO:0000259" key="12">
    <source>
        <dbReference type="PROSITE" id="PS51192"/>
    </source>
</evidence>
<dbReference type="InterPro" id="IPR037259">
    <property type="entry name" value="BRK_sf"/>
</dbReference>
<evidence type="ECO:0000256" key="1">
    <source>
        <dbReference type="ARBA" id="ARBA00004123"/>
    </source>
</evidence>
<dbReference type="InterPro" id="IPR014978">
    <property type="entry name" value="Gln-Leu-Gln_QLQ"/>
</dbReference>
<dbReference type="CDD" id="cd18793">
    <property type="entry name" value="SF2_C_SNF"/>
    <property type="match status" value="1"/>
</dbReference>
<feature type="compositionally biased region" description="Basic and acidic residues" evidence="10">
    <location>
        <begin position="554"/>
        <end position="572"/>
    </location>
</feature>
<feature type="domain" description="Helicase ATP-binding" evidence="12">
    <location>
        <begin position="618"/>
        <end position="783"/>
    </location>
</feature>
<feature type="compositionally biased region" description="Acidic residues" evidence="10">
    <location>
        <begin position="543"/>
        <end position="553"/>
    </location>
</feature>
<dbReference type="GO" id="GO:0005634">
    <property type="term" value="C:nucleus"/>
    <property type="evidence" value="ECO:0007669"/>
    <property type="project" value="UniProtKB-SubCell"/>
</dbReference>
<dbReference type="PROSITE" id="PS51192">
    <property type="entry name" value="HELICASE_ATP_BIND_1"/>
    <property type="match status" value="1"/>
</dbReference>
<feature type="compositionally biased region" description="Acidic residues" evidence="10">
    <location>
        <begin position="523"/>
        <end position="536"/>
    </location>
</feature>
<dbReference type="PRINTS" id="PR00503">
    <property type="entry name" value="BROMODOMAIN"/>
</dbReference>
<dbReference type="InterPro" id="IPR049730">
    <property type="entry name" value="SNF2/RAD54-like_C"/>
</dbReference>
<dbReference type="Pfam" id="PF00271">
    <property type="entry name" value="Helicase_C"/>
    <property type="match status" value="1"/>
</dbReference>
<dbReference type="SUPFAM" id="SSF47370">
    <property type="entry name" value="Bromodomain"/>
    <property type="match status" value="1"/>
</dbReference>
<keyword evidence="3" id="KW-0805">Transcription regulation</keyword>
<evidence type="ECO:0000256" key="2">
    <source>
        <dbReference type="ARBA" id="ARBA00022801"/>
    </source>
</evidence>
<dbReference type="Gene3D" id="3.40.50.10810">
    <property type="entry name" value="Tandem AAA-ATPase domain"/>
    <property type="match status" value="1"/>
</dbReference>
<evidence type="ECO:0000256" key="10">
    <source>
        <dbReference type="SAM" id="MobiDB-lite"/>
    </source>
</evidence>